<keyword evidence="1" id="KW-1133">Transmembrane helix</keyword>
<proteinExistence type="predicted"/>
<gene>
    <name evidence="2" type="ORF">M097_2858</name>
</gene>
<evidence type="ECO:0000256" key="1">
    <source>
        <dbReference type="SAM" id="Phobius"/>
    </source>
</evidence>
<dbReference type="Proteomes" id="UP000028134">
    <property type="component" value="Unassembled WGS sequence"/>
</dbReference>
<dbReference type="EMBL" id="JNHI01000019">
    <property type="protein sequence ID" value="KDS29713.1"/>
    <property type="molecule type" value="Genomic_DNA"/>
</dbReference>
<keyword evidence="1" id="KW-0812">Transmembrane</keyword>
<keyword evidence="1" id="KW-0472">Membrane</keyword>
<feature type="transmembrane region" description="Helical" evidence="1">
    <location>
        <begin position="31"/>
        <end position="55"/>
    </location>
</feature>
<protein>
    <submittedName>
        <fullName evidence="2">Uncharacterized protein</fullName>
    </submittedName>
</protein>
<organism evidence="2 3">
    <name type="scientific">Phocaeicola vulgatus str. 3775 SL</name>
    <name type="common">B</name>
    <name type="synonym">iv</name>
    <dbReference type="NCBI Taxonomy" id="1339350"/>
    <lineage>
        <taxon>Bacteria</taxon>
        <taxon>Pseudomonadati</taxon>
        <taxon>Bacteroidota</taxon>
        <taxon>Bacteroidia</taxon>
        <taxon>Bacteroidales</taxon>
        <taxon>Bacteroidaceae</taxon>
        <taxon>Phocaeicola</taxon>
    </lineage>
</organism>
<name>A0A078R2W4_PHOVU</name>
<dbReference type="AlphaFoldDB" id="A0A078R2W4"/>
<accession>A0A078R2W4</accession>
<comment type="caution">
    <text evidence="2">The sequence shown here is derived from an EMBL/GenBank/DDBJ whole genome shotgun (WGS) entry which is preliminary data.</text>
</comment>
<evidence type="ECO:0000313" key="3">
    <source>
        <dbReference type="Proteomes" id="UP000028134"/>
    </source>
</evidence>
<reference evidence="2 3" key="1">
    <citation type="submission" date="2014-04" db="EMBL/GenBank/DDBJ databases">
        <authorList>
            <person name="Sears C."/>
            <person name="Carroll K."/>
            <person name="Sack B.R."/>
            <person name="Qadri F."/>
            <person name="Myers L.L."/>
            <person name="Chung G.-T."/>
            <person name="Escheverria P."/>
            <person name="Fraser C.M."/>
            <person name="Sadzewicz L."/>
            <person name="Shefchek K.A."/>
            <person name="Tallon L."/>
            <person name="Das S.P."/>
            <person name="Daugherty S."/>
            <person name="Mongodin E.F."/>
        </authorList>
    </citation>
    <scope>NUCLEOTIDE SEQUENCE [LARGE SCALE GENOMIC DNA]</scope>
    <source>
        <strain evidence="3">3775 SL(B) 10 (iv)</strain>
    </source>
</reference>
<evidence type="ECO:0000313" key="2">
    <source>
        <dbReference type="EMBL" id="KDS29713.1"/>
    </source>
</evidence>
<sequence>MISSKKKKSSEEIELRSEKVRNLLGEIPPSIIRWGTVIIVAIFLILLLVICFMPYPYSNGESILQYIVLNKN</sequence>